<accession>A0A135ZAX7</accession>
<dbReference type="RefSeq" id="WP_075523119.1">
    <property type="nucleotide sequence ID" value="NZ_KQ961851.1"/>
</dbReference>
<dbReference type="AlphaFoldDB" id="A0A135ZAX7"/>
<evidence type="ECO:0000313" key="9">
    <source>
        <dbReference type="Proteomes" id="UP000070505"/>
    </source>
</evidence>
<evidence type="ECO:0000256" key="3">
    <source>
        <dbReference type="ARBA" id="ARBA00022692"/>
    </source>
</evidence>
<dbReference type="EMBL" id="LSRC01000007">
    <property type="protein sequence ID" value="KXI18831.1"/>
    <property type="molecule type" value="Genomic_DNA"/>
</dbReference>
<comment type="subcellular location">
    <subcellularLocation>
        <location evidence="1">Membrane</location>
        <topology evidence="1">Multi-pass membrane protein</topology>
    </subcellularLocation>
</comment>
<keyword evidence="3 7" id="KW-0812">Transmembrane</keyword>
<feature type="transmembrane region" description="Helical" evidence="7">
    <location>
        <begin position="305"/>
        <end position="330"/>
    </location>
</feature>
<dbReference type="PATRIC" id="fig|2702.101.peg.183"/>
<dbReference type="NCBIfam" id="TIGR00751">
    <property type="entry name" value="menA"/>
    <property type="match status" value="1"/>
</dbReference>
<dbReference type="Pfam" id="PF01040">
    <property type="entry name" value="UbiA"/>
    <property type="match status" value="1"/>
</dbReference>
<dbReference type="PANTHER" id="PTHR13929:SF0">
    <property type="entry name" value="UBIA PRENYLTRANSFERASE DOMAIN-CONTAINING PROTEIN 1"/>
    <property type="match status" value="1"/>
</dbReference>
<feature type="transmembrane region" description="Helical" evidence="7">
    <location>
        <begin position="46"/>
        <end position="63"/>
    </location>
</feature>
<evidence type="ECO:0000256" key="7">
    <source>
        <dbReference type="SAM" id="Phobius"/>
    </source>
</evidence>
<dbReference type="PANTHER" id="PTHR13929">
    <property type="entry name" value="1,4-DIHYDROXY-2-NAPHTHOATE OCTAPRENYLTRANSFERASE"/>
    <property type="match status" value="1"/>
</dbReference>
<feature type="transmembrane region" description="Helical" evidence="7">
    <location>
        <begin position="260"/>
        <end position="285"/>
    </location>
</feature>
<dbReference type="CDD" id="cd13962">
    <property type="entry name" value="PT_UbiA_UBIAD1"/>
    <property type="match status" value="1"/>
</dbReference>
<evidence type="ECO:0000313" key="8">
    <source>
        <dbReference type="EMBL" id="KXI18831.1"/>
    </source>
</evidence>
<keyword evidence="2 8" id="KW-0808">Transferase</keyword>
<organism evidence="8 9">
    <name type="scientific">Gardnerella vaginalis</name>
    <dbReference type="NCBI Taxonomy" id="2702"/>
    <lineage>
        <taxon>Bacteria</taxon>
        <taxon>Bacillati</taxon>
        <taxon>Actinomycetota</taxon>
        <taxon>Actinomycetes</taxon>
        <taxon>Bifidobacteriales</taxon>
        <taxon>Bifidobacteriaceae</taxon>
        <taxon>Gardnerella</taxon>
    </lineage>
</organism>
<dbReference type="InterPro" id="IPR000537">
    <property type="entry name" value="UbiA_prenyltransferase"/>
</dbReference>
<name>A0A135ZAX7_GARVA</name>
<reference evidence="8 9" key="1">
    <citation type="submission" date="2016-02" db="EMBL/GenBank/DDBJ databases">
        <authorList>
            <person name="Wen L."/>
            <person name="He K."/>
            <person name="Yang H."/>
        </authorList>
    </citation>
    <scope>NUCLEOTIDE SEQUENCE [LARGE SCALE GENOMIC DNA]</scope>
    <source>
        <strain evidence="8 9">CMW7778B</strain>
    </source>
</reference>
<protein>
    <recommendedName>
        <fullName evidence="6">1,4-dihydroxy-2-naphthoate octaprenyltransferase</fullName>
        <ecNumber evidence="6">2.5.1.74</ecNumber>
    </recommendedName>
</protein>
<proteinExistence type="predicted"/>
<dbReference type="GO" id="GO:0046428">
    <property type="term" value="F:1,4-dihydroxy-2-naphthoate polyprenyltransferase activity"/>
    <property type="evidence" value="ECO:0007669"/>
    <property type="project" value="UniProtKB-UniRule"/>
</dbReference>
<feature type="transmembrane region" description="Helical" evidence="7">
    <location>
        <begin position="12"/>
        <end position="34"/>
    </location>
</feature>
<evidence type="ECO:0000256" key="6">
    <source>
        <dbReference type="NCBIfam" id="TIGR00751"/>
    </source>
</evidence>
<feature type="transmembrane region" description="Helical" evidence="7">
    <location>
        <begin position="122"/>
        <end position="140"/>
    </location>
</feature>
<gene>
    <name evidence="8" type="ORF">HMPREF3230_00184</name>
</gene>
<evidence type="ECO:0000256" key="4">
    <source>
        <dbReference type="ARBA" id="ARBA00022989"/>
    </source>
</evidence>
<evidence type="ECO:0000256" key="5">
    <source>
        <dbReference type="ARBA" id="ARBA00023136"/>
    </source>
</evidence>
<feature type="transmembrane region" description="Helical" evidence="7">
    <location>
        <begin position="350"/>
        <end position="369"/>
    </location>
</feature>
<dbReference type="GO" id="GO:0016020">
    <property type="term" value="C:membrane"/>
    <property type="evidence" value="ECO:0007669"/>
    <property type="project" value="UniProtKB-SubCell"/>
</dbReference>
<dbReference type="InterPro" id="IPR026046">
    <property type="entry name" value="UBIAD1"/>
</dbReference>
<dbReference type="Proteomes" id="UP000070505">
    <property type="component" value="Unassembled WGS sequence"/>
</dbReference>
<sequence>MNNIKFWIKGARIYTLPIGLVPVVMAGVVALRVVKNSYCFISSTNVFRLIIQFILCIGIALFLQISVNYANDYCDGIKGLDDNRNLRNTVNNDFQKRNKSSLCDVSWKLADASITRHQVRNAMIICALCGCLCGLIAIVISGLWLFILIGILCLASAWFYAGGKHPYGYYGFGEISAFTFFGPVAFIGTLCIIFYGIGISNHIVINSPLSSFACVAMSFIPGGCSACLMMINNLRDINVDKNHGKLTAMVRIGEKAGQTLCSYVVVMVLVFMTFYAVASLIFPSFMPSVWHFGVNFKDGLIQGFAFNTFRLCLFICQCILQLAVLAIMFIKGISLIRVLHKSDYKRAFPLCVSVSMSTAISTLLSLLSIM</sequence>
<evidence type="ECO:0000256" key="1">
    <source>
        <dbReference type="ARBA" id="ARBA00004141"/>
    </source>
</evidence>
<dbReference type="GO" id="GO:0009234">
    <property type="term" value="P:menaquinone biosynthetic process"/>
    <property type="evidence" value="ECO:0007669"/>
    <property type="project" value="UniProtKB-UniRule"/>
</dbReference>
<keyword evidence="5 7" id="KW-0472">Membrane</keyword>
<feature type="transmembrane region" description="Helical" evidence="7">
    <location>
        <begin position="209"/>
        <end position="231"/>
    </location>
</feature>
<dbReference type="GO" id="GO:0042371">
    <property type="term" value="P:vitamin K biosynthetic process"/>
    <property type="evidence" value="ECO:0007669"/>
    <property type="project" value="TreeGrafter"/>
</dbReference>
<feature type="transmembrane region" description="Helical" evidence="7">
    <location>
        <begin position="146"/>
        <end position="163"/>
    </location>
</feature>
<feature type="transmembrane region" description="Helical" evidence="7">
    <location>
        <begin position="175"/>
        <end position="197"/>
    </location>
</feature>
<keyword evidence="4 7" id="KW-1133">Transmembrane helix</keyword>
<comment type="caution">
    <text evidence="8">The sequence shown here is derived from an EMBL/GenBank/DDBJ whole genome shotgun (WGS) entry which is preliminary data.</text>
</comment>
<evidence type="ECO:0000256" key="2">
    <source>
        <dbReference type="ARBA" id="ARBA00022679"/>
    </source>
</evidence>
<dbReference type="EC" id="2.5.1.74" evidence="6"/>